<feature type="compositionally biased region" description="Low complexity" evidence="1">
    <location>
        <begin position="362"/>
        <end position="382"/>
    </location>
</feature>
<comment type="caution">
    <text evidence="2">The sequence shown here is derived from an EMBL/GenBank/DDBJ whole genome shotgun (WGS) entry which is preliminary data.</text>
</comment>
<organism evidence="2 3">
    <name type="scientific">Mycobacterium colombiense</name>
    <dbReference type="NCBI Taxonomy" id="339268"/>
    <lineage>
        <taxon>Bacteria</taxon>
        <taxon>Bacillati</taxon>
        <taxon>Actinomycetota</taxon>
        <taxon>Actinomycetes</taxon>
        <taxon>Mycobacteriales</taxon>
        <taxon>Mycobacteriaceae</taxon>
        <taxon>Mycobacterium</taxon>
        <taxon>Mycobacterium avium complex (MAC)</taxon>
    </lineage>
</organism>
<dbReference type="PANTHER" id="PTHR48228:SF7">
    <property type="entry name" value="FATTY ACYL-COA TRANSFERASE RV3272-RELATED"/>
    <property type="match status" value="1"/>
</dbReference>
<sequence>MSSVSSEGESRQVKEWGSSGLAYLTGLPDGPADFSRANVLTRACDVAAATGDRLGIDVDAASLLTGRAAMLGLTRGGQVSPGGATRLLAARDGYWALTLSRADDLDAVPALLQADGIAADPWPELQRWAAARPVAEIVDRAGLLDIPAAGLGEAPPTPARIRTKGSRAAPRTPRDLLVADLSSMWAGPLCGRLLAHAGATVVKVESPRRPDGTRGGHRAFFDWVNGEKLSYELDFDGQAEELRELLAVSDVVIEGSRPAALARRGLSPDDIAPRAGRIWLQITGYDGLRPGFGDDTAVAGGLAGTSAQGPVFCGDAIADPLSGLEAALAVGESLGRGGGELIRVSMAGVAAAYAALPVEPSASSAPVSTPAAPTAPHPASKPGADNEAVRHLVAQRQVLSC</sequence>
<dbReference type="InterPro" id="IPR003673">
    <property type="entry name" value="CoA-Trfase_fam_III"/>
</dbReference>
<dbReference type="EMBL" id="LZSX01000014">
    <property type="protein sequence ID" value="OBB87620.1"/>
    <property type="molecule type" value="Genomic_DNA"/>
</dbReference>
<dbReference type="AlphaFoldDB" id="A0A1A0VWD9"/>
<protein>
    <submittedName>
        <fullName evidence="2">Acyl-CoA transferase</fullName>
    </submittedName>
</protein>
<feature type="region of interest" description="Disordered" evidence="1">
    <location>
        <begin position="362"/>
        <end position="385"/>
    </location>
</feature>
<reference evidence="2 3" key="1">
    <citation type="submission" date="2016-06" db="EMBL/GenBank/DDBJ databases">
        <authorList>
            <person name="Kjaerup R.B."/>
            <person name="Dalgaard T.S."/>
            <person name="Juul-Madsen H.R."/>
        </authorList>
    </citation>
    <scope>NUCLEOTIDE SEQUENCE [LARGE SCALE GENOMIC DNA]</scope>
    <source>
        <strain evidence="2 3">852002-51834_SCH5396731</strain>
    </source>
</reference>
<proteinExistence type="predicted"/>
<dbReference type="SUPFAM" id="SSF89796">
    <property type="entry name" value="CoA-transferase family III (CaiB/BaiF)"/>
    <property type="match status" value="1"/>
</dbReference>
<dbReference type="GO" id="GO:0016740">
    <property type="term" value="F:transferase activity"/>
    <property type="evidence" value="ECO:0007669"/>
    <property type="project" value="UniProtKB-KW"/>
</dbReference>
<dbReference type="OrthoDB" id="4909260at2"/>
<dbReference type="Pfam" id="PF02515">
    <property type="entry name" value="CoA_transf_3"/>
    <property type="match status" value="1"/>
</dbReference>
<dbReference type="InterPro" id="IPR023606">
    <property type="entry name" value="CoA-Trfase_III_dom_1_sf"/>
</dbReference>
<dbReference type="Gene3D" id="3.40.50.10540">
    <property type="entry name" value="Crotonobetainyl-coa:carnitine coa-transferase, domain 1"/>
    <property type="match status" value="1"/>
</dbReference>
<dbReference type="PANTHER" id="PTHR48228">
    <property type="entry name" value="SUCCINYL-COA--D-CITRAMALATE COA-TRANSFERASE"/>
    <property type="match status" value="1"/>
</dbReference>
<name>A0A1A0VWD9_9MYCO</name>
<evidence type="ECO:0000256" key="1">
    <source>
        <dbReference type="SAM" id="MobiDB-lite"/>
    </source>
</evidence>
<keyword evidence="2" id="KW-0808">Transferase</keyword>
<evidence type="ECO:0000313" key="2">
    <source>
        <dbReference type="EMBL" id="OBB87620.1"/>
    </source>
</evidence>
<dbReference type="InterPro" id="IPR050509">
    <property type="entry name" value="CoA-transferase_III"/>
</dbReference>
<dbReference type="Proteomes" id="UP000091914">
    <property type="component" value="Unassembled WGS sequence"/>
</dbReference>
<gene>
    <name evidence="2" type="ORF">A5760_25330</name>
</gene>
<dbReference type="RefSeq" id="WP_064877658.1">
    <property type="nucleotide sequence ID" value="NZ_LZSX01000014.1"/>
</dbReference>
<accession>A0A1A0VWD9</accession>
<evidence type="ECO:0000313" key="3">
    <source>
        <dbReference type="Proteomes" id="UP000091914"/>
    </source>
</evidence>